<dbReference type="EMBL" id="MLKD01000008">
    <property type="protein sequence ID" value="OQE23891.1"/>
    <property type="molecule type" value="Genomic_DNA"/>
</dbReference>
<comment type="caution">
    <text evidence="1">The sequence shown here is derived from an EMBL/GenBank/DDBJ whole genome shotgun (WGS) entry which is preliminary data.</text>
</comment>
<evidence type="ECO:0000313" key="1">
    <source>
        <dbReference type="EMBL" id="OQE23891.1"/>
    </source>
</evidence>
<keyword evidence="2" id="KW-1185">Reference proteome</keyword>
<protein>
    <submittedName>
        <fullName evidence="1">Uncharacterized protein</fullName>
    </submittedName>
</protein>
<proteinExistence type="predicted"/>
<sequence>MSSVILHGAWGPWTTVRAFIIRRCQLKKDTGEKDENPNQFDEIRDDDAADSISDTIHVTPVKKRDTPCCNDTDLVVDQLAVLAASISQSSSKNSAPKAPSTPALVNNRTTQSIASAKDYQLAEEESFHYLRSLITISCLPQHSPGNVPIQTATQATEESLIGRRRASSRISIRLGELPGLSFPTKISRKPGPRYTTLPPIYSPKHVKARPEVRF</sequence>
<organism evidence="1 2">
    <name type="scientific">Penicillium steckii</name>
    <dbReference type="NCBI Taxonomy" id="303698"/>
    <lineage>
        <taxon>Eukaryota</taxon>
        <taxon>Fungi</taxon>
        <taxon>Dikarya</taxon>
        <taxon>Ascomycota</taxon>
        <taxon>Pezizomycotina</taxon>
        <taxon>Eurotiomycetes</taxon>
        <taxon>Eurotiomycetidae</taxon>
        <taxon>Eurotiales</taxon>
        <taxon>Aspergillaceae</taxon>
        <taxon>Penicillium</taxon>
    </lineage>
</organism>
<dbReference type="AlphaFoldDB" id="A0A1V6TCI4"/>
<gene>
    <name evidence="1" type="ORF">PENSTE_c008G06559</name>
</gene>
<reference evidence="2" key="1">
    <citation type="journal article" date="2017" name="Nat. Microbiol.">
        <title>Global analysis of biosynthetic gene clusters reveals vast potential of secondary metabolite production in Penicillium species.</title>
        <authorList>
            <person name="Nielsen J.C."/>
            <person name="Grijseels S."/>
            <person name="Prigent S."/>
            <person name="Ji B."/>
            <person name="Dainat J."/>
            <person name="Nielsen K.F."/>
            <person name="Frisvad J.C."/>
            <person name="Workman M."/>
            <person name="Nielsen J."/>
        </authorList>
    </citation>
    <scope>NUCLEOTIDE SEQUENCE [LARGE SCALE GENOMIC DNA]</scope>
    <source>
        <strain evidence="2">IBT 24891</strain>
    </source>
</reference>
<name>A0A1V6TCI4_9EURO</name>
<evidence type="ECO:0000313" key="2">
    <source>
        <dbReference type="Proteomes" id="UP000191285"/>
    </source>
</evidence>
<dbReference type="Proteomes" id="UP000191285">
    <property type="component" value="Unassembled WGS sequence"/>
</dbReference>
<accession>A0A1V6TCI4</accession>
<dbReference type="OrthoDB" id="4351113at2759"/>